<dbReference type="Proteomes" id="UP000253410">
    <property type="component" value="Unassembled WGS sequence"/>
</dbReference>
<dbReference type="OrthoDB" id="9789468at2"/>
<sequence>MPLTYTWYTQKVIRETTDTVTIIFDTRGETFHYQAGQFINLTLTIDGRPVTRSYSLSSAPETDLRPAITVKKVDGGLMSSYITAQAETIYSWEIDGPYGSFTPAADITPYKHVVLLAGGSGITPLYSIARSIASRQPETRITLLYASRTVAETIFKPSLDTWQSQHNNIQVRYVLSRHTATDNDPQDILSGRLNRIIIKKLVKQAMGSEETSPHFFICGPSELMNLHQEALTALGIPETHILKEWFAPEATTSTVVLPDSNQEVLLHYFEQSNLLDVQPGQTILAAALEERIPLPYSCKAGTCGRCTAKLTKGSVHMQHNYTLRKEELEAGYILLCQSFPLNNEVTVEIGE</sequence>
<dbReference type="RefSeq" id="WP_113618750.1">
    <property type="nucleotide sequence ID" value="NZ_QFFJ01000002.1"/>
</dbReference>
<dbReference type="CDD" id="cd06214">
    <property type="entry name" value="PA_degradation_oxidoreductase_like"/>
    <property type="match status" value="1"/>
</dbReference>
<dbReference type="InterPro" id="IPR039261">
    <property type="entry name" value="FNR_nucleotide-bd"/>
</dbReference>
<dbReference type="InterPro" id="IPR008333">
    <property type="entry name" value="Cbr1-like_FAD-bd_dom"/>
</dbReference>
<dbReference type="SUPFAM" id="SSF52343">
    <property type="entry name" value="Ferredoxin reductase-like, C-terminal NADP-linked domain"/>
    <property type="match status" value="1"/>
</dbReference>
<dbReference type="Pfam" id="PF00970">
    <property type="entry name" value="FAD_binding_6"/>
    <property type="match status" value="1"/>
</dbReference>
<evidence type="ECO:0000313" key="3">
    <source>
        <dbReference type="EMBL" id="RBL90000.1"/>
    </source>
</evidence>
<dbReference type="PROSITE" id="PS51384">
    <property type="entry name" value="FAD_FR"/>
    <property type="match status" value="1"/>
</dbReference>
<dbReference type="InterPro" id="IPR001041">
    <property type="entry name" value="2Fe-2S_ferredoxin-type"/>
</dbReference>
<dbReference type="Gene3D" id="2.40.30.10">
    <property type="entry name" value="Translation factors"/>
    <property type="match status" value="1"/>
</dbReference>
<evidence type="ECO:0000259" key="2">
    <source>
        <dbReference type="PROSITE" id="PS51384"/>
    </source>
</evidence>
<dbReference type="InterPro" id="IPR017938">
    <property type="entry name" value="Riboflavin_synthase-like_b-brl"/>
</dbReference>
<dbReference type="PANTHER" id="PTHR47354">
    <property type="entry name" value="NADH OXIDOREDUCTASE HCR"/>
    <property type="match status" value="1"/>
</dbReference>
<dbReference type="PRINTS" id="PR00410">
    <property type="entry name" value="PHEHYDRXLASE"/>
</dbReference>
<evidence type="ECO:0000259" key="1">
    <source>
        <dbReference type="PROSITE" id="PS51085"/>
    </source>
</evidence>
<name>A0A365XV17_9BACT</name>
<dbReference type="AlphaFoldDB" id="A0A365XV17"/>
<dbReference type="InterPro" id="IPR001433">
    <property type="entry name" value="OxRdtase_FAD/NAD-bd"/>
</dbReference>
<dbReference type="PROSITE" id="PS51085">
    <property type="entry name" value="2FE2S_FER_2"/>
    <property type="match status" value="1"/>
</dbReference>
<dbReference type="InterPro" id="IPR050415">
    <property type="entry name" value="MRET"/>
</dbReference>
<dbReference type="PRINTS" id="PR00371">
    <property type="entry name" value="FPNCR"/>
</dbReference>
<dbReference type="Pfam" id="PF00111">
    <property type="entry name" value="Fer2"/>
    <property type="match status" value="1"/>
</dbReference>
<dbReference type="SUPFAM" id="SSF54292">
    <property type="entry name" value="2Fe-2S ferredoxin-like"/>
    <property type="match status" value="1"/>
</dbReference>
<dbReference type="Pfam" id="PF00175">
    <property type="entry name" value="NAD_binding_1"/>
    <property type="match status" value="1"/>
</dbReference>
<evidence type="ECO:0008006" key="5">
    <source>
        <dbReference type="Google" id="ProtNLM"/>
    </source>
</evidence>
<dbReference type="Gene3D" id="3.40.50.80">
    <property type="entry name" value="Nucleotide-binding domain of ferredoxin-NADP reductase (FNR) module"/>
    <property type="match status" value="1"/>
</dbReference>
<dbReference type="InterPro" id="IPR001709">
    <property type="entry name" value="Flavoprot_Pyr_Nucl_cyt_Rdtase"/>
</dbReference>
<proteinExistence type="predicted"/>
<dbReference type="InterPro" id="IPR017927">
    <property type="entry name" value="FAD-bd_FR_type"/>
</dbReference>
<dbReference type="EMBL" id="QFFJ01000002">
    <property type="protein sequence ID" value="RBL90000.1"/>
    <property type="molecule type" value="Genomic_DNA"/>
</dbReference>
<keyword evidence="4" id="KW-1185">Reference proteome</keyword>
<dbReference type="Gene3D" id="3.10.20.30">
    <property type="match status" value="1"/>
</dbReference>
<dbReference type="SUPFAM" id="SSF63380">
    <property type="entry name" value="Riboflavin synthase domain-like"/>
    <property type="match status" value="1"/>
</dbReference>
<reference evidence="3 4" key="1">
    <citation type="submission" date="2018-05" db="EMBL/GenBank/DDBJ databases">
        <title>Chitinophaga sp. K3CV102501T nov., isolated from isolated from a monsoon evergreen broad-leaved forest soil.</title>
        <authorList>
            <person name="Lv Y."/>
        </authorList>
    </citation>
    <scope>NUCLEOTIDE SEQUENCE [LARGE SCALE GENOMIC DNA]</scope>
    <source>
        <strain evidence="3 4">GDMCC 1.1325</strain>
    </source>
</reference>
<accession>A0A365XV17</accession>
<evidence type="ECO:0000313" key="4">
    <source>
        <dbReference type="Proteomes" id="UP000253410"/>
    </source>
</evidence>
<feature type="domain" description="FAD-binding FR-type" evidence="2">
    <location>
        <begin position="2"/>
        <end position="104"/>
    </location>
</feature>
<dbReference type="PANTHER" id="PTHR47354:SF5">
    <property type="entry name" value="PROTEIN RFBI"/>
    <property type="match status" value="1"/>
</dbReference>
<gene>
    <name evidence="3" type="ORF">DF182_26365</name>
</gene>
<protein>
    <recommendedName>
        <fullName evidence="5">Phenylacetic acid degradation protein</fullName>
    </recommendedName>
</protein>
<dbReference type="CDD" id="cd00207">
    <property type="entry name" value="fer2"/>
    <property type="match status" value="1"/>
</dbReference>
<dbReference type="GO" id="GO:0051536">
    <property type="term" value="F:iron-sulfur cluster binding"/>
    <property type="evidence" value="ECO:0007669"/>
    <property type="project" value="InterPro"/>
</dbReference>
<organism evidence="3 4">
    <name type="scientific">Chitinophaga flava</name>
    <dbReference type="NCBI Taxonomy" id="2259036"/>
    <lineage>
        <taxon>Bacteria</taxon>
        <taxon>Pseudomonadati</taxon>
        <taxon>Bacteroidota</taxon>
        <taxon>Chitinophagia</taxon>
        <taxon>Chitinophagales</taxon>
        <taxon>Chitinophagaceae</taxon>
        <taxon>Chitinophaga</taxon>
    </lineage>
</organism>
<feature type="domain" description="2Fe-2S ferredoxin-type" evidence="1">
    <location>
        <begin position="262"/>
        <end position="351"/>
    </location>
</feature>
<dbReference type="GO" id="GO:0016491">
    <property type="term" value="F:oxidoreductase activity"/>
    <property type="evidence" value="ECO:0007669"/>
    <property type="project" value="InterPro"/>
</dbReference>
<comment type="caution">
    <text evidence="3">The sequence shown here is derived from an EMBL/GenBank/DDBJ whole genome shotgun (WGS) entry which is preliminary data.</text>
</comment>
<dbReference type="InterPro" id="IPR036010">
    <property type="entry name" value="2Fe-2S_ferredoxin-like_sf"/>
</dbReference>
<dbReference type="InterPro" id="IPR012675">
    <property type="entry name" value="Beta-grasp_dom_sf"/>
</dbReference>